<comment type="function">
    <text evidence="11">Plays a role in repairing double-strand DNA breaks, probably involving stabilizing or processing branched DNA or blocked replication forks.</text>
</comment>
<dbReference type="NCBIfam" id="TIGR00416">
    <property type="entry name" value="sms"/>
    <property type="match status" value="1"/>
</dbReference>
<evidence type="ECO:0000256" key="11">
    <source>
        <dbReference type="HAMAP-Rule" id="MF_01498"/>
    </source>
</evidence>
<dbReference type="InterPro" id="IPR008269">
    <property type="entry name" value="Lon_proteolytic"/>
</dbReference>
<proteinExistence type="inferred from homology"/>
<dbReference type="InterPro" id="IPR041166">
    <property type="entry name" value="Rubredoxin_2"/>
</dbReference>
<dbReference type="SMART" id="SM00382">
    <property type="entry name" value="AAA"/>
    <property type="match status" value="1"/>
</dbReference>
<comment type="domain">
    <text evidence="11">The middle region has homology to RecA with ATPase motifs including the RadA KNRFG motif, while the C-terminus is homologous to Lon protease.</text>
</comment>
<dbReference type="HAMAP" id="MF_01498">
    <property type="entry name" value="RadA_bact"/>
    <property type="match status" value="1"/>
</dbReference>
<dbReference type="InterPro" id="IPR004504">
    <property type="entry name" value="DNA_repair_RadA"/>
</dbReference>
<dbReference type="CDD" id="cd01121">
    <property type="entry name" value="RadA_SMS_N"/>
    <property type="match status" value="1"/>
</dbReference>
<evidence type="ECO:0000256" key="4">
    <source>
        <dbReference type="ARBA" id="ARBA00022771"/>
    </source>
</evidence>
<dbReference type="GO" id="GO:0006508">
    <property type="term" value="P:proteolysis"/>
    <property type="evidence" value="ECO:0007669"/>
    <property type="project" value="InterPro"/>
</dbReference>
<keyword evidence="1 11" id="KW-0479">Metal-binding</keyword>
<evidence type="ECO:0000256" key="1">
    <source>
        <dbReference type="ARBA" id="ARBA00022723"/>
    </source>
</evidence>
<dbReference type="PANTHER" id="PTHR32472:SF10">
    <property type="entry name" value="DNA REPAIR PROTEIN RADA-LIKE PROTEIN"/>
    <property type="match status" value="1"/>
</dbReference>
<dbReference type="GO" id="GO:0003684">
    <property type="term" value="F:damaged DNA binding"/>
    <property type="evidence" value="ECO:0007669"/>
    <property type="project" value="InterPro"/>
</dbReference>
<dbReference type="PROSITE" id="PS50162">
    <property type="entry name" value="RECA_2"/>
    <property type="match status" value="1"/>
</dbReference>
<evidence type="ECO:0000313" key="16">
    <source>
        <dbReference type="Proteomes" id="UP000250918"/>
    </source>
</evidence>
<keyword evidence="3 11" id="KW-0227">DNA damage</keyword>
<evidence type="ECO:0000256" key="7">
    <source>
        <dbReference type="ARBA" id="ARBA00022840"/>
    </source>
</evidence>
<keyword evidence="6 13" id="KW-0862">Zinc</keyword>
<name>A0A855XCM3_9BACT</name>
<dbReference type="Pfam" id="PF05362">
    <property type="entry name" value="Lon_C"/>
    <property type="match status" value="1"/>
</dbReference>
<feature type="region of interest" description="Lon-protease-like" evidence="11">
    <location>
        <begin position="352"/>
        <end position="454"/>
    </location>
</feature>
<dbReference type="SUPFAM" id="SSF54211">
    <property type="entry name" value="Ribosomal protein S5 domain 2-like"/>
    <property type="match status" value="1"/>
</dbReference>
<comment type="function">
    <text evidence="13">DNA-dependent ATPase involved in processing of recombination intermediates, plays a role in repairing DNA breaks. Stimulates the branch migration of RecA-mediated strand transfer reactions, allowing the 3' invading strand to extend heteroduplex DNA faster. Binds ssDNA in the presence of ADP but not other nucleotides, has ATPase activity that is stimulated by ssDNA and various branched DNA structures, but inhibited by SSB. Does not have RecA's homology-searching function.</text>
</comment>
<feature type="domain" description="RecA family profile 1" evidence="14">
    <location>
        <begin position="66"/>
        <end position="215"/>
    </location>
</feature>
<keyword evidence="4 13" id="KW-0863">Zinc-finger</keyword>
<dbReference type="GO" id="GO:0004176">
    <property type="term" value="F:ATP-dependent peptidase activity"/>
    <property type="evidence" value="ECO:0007669"/>
    <property type="project" value="InterPro"/>
</dbReference>
<dbReference type="Gene3D" id="3.30.230.10">
    <property type="match status" value="1"/>
</dbReference>
<evidence type="ECO:0000256" key="8">
    <source>
        <dbReference type="ARBA" id="ARBA00023016"/>
    </source>
</evidence>
<dbReference type="FunFam" id="3.40.50.300:FF:000050">
    <property type="entry name" value="DNA repair protein RadA"/>
    <property type="match status" value="1"/>
</dbReference>
<evidence type="ECO:0000256" key="10">
    <source>
        <dbReference type="ARBA" id="ARBA00023204"/>
    </source>
</evidence>
<gene>
    <name evidence="11" type="primary">radA</name>
    <name evidence="15" type="ORF">C3F09_01600</name>
</gene>
<keyword evidence="7 11" id="KW-0067">ATP-binding</keyword>
<dbReference type="GO" id="GO:0004252">
    <property type="term" value="F:serine-type endopeptidase activity"/>
    <property type="evidence" value="ECO:0007669"/>
    <property type="project" value="InterPro"/>
</dbReference>
<keyword evidence="10 11" id="KW-0234">DNA repair</keyword>
<dbReference type="GO" id="GO:0005524">
    <property type="term" value="F:ATP binding"/>
    <property type="evidence" value="ECO:0007669"/>
    <property type="project" value="UniProtKB-UniRule"/>
</dbReference>
<dbReference type="GO" id="GO:0000725">
    <property type="term" value="P:recombinational repair"/>
    <property type="evidence" value="ECO:0007669"/>
    <property type="project" value="UniProtKB-UniRule"/>
</dbReference>
<comment type="similarity">
    <text evidence="11 13">Belongs to the RecA family. RadA subfamily.</text>
</comment>
<feature type="binding site" evidence="11">
    <location>
        <begin position="95"/>
        <end position="102"/>
    </location>
    <ligand>
        <name>ATP</name>
        <dbReference type="ChEBI" id="CHEBI:30616"/>
    </ligand>
</feature>
<dbReference type="Pfam" id="PF18073">
    <property type="entry name" value="Zn_ribbon_LapB"/>
    <property type="match status" value="1"/>
</dbReference>
<dbReference type="PRINTS" id="PR01874">
    <property type="entry name" value="DNAREPAIRADA"/>
</dbReference>
<dbReference type="GO" id="GO:0008270">
    <property type="term" value="F:zinc ion binding"/>
    <property type="evidence" value="ECO:0007669"/>
    <property type="project" value="UniProtKB-KW"/>
</dbReference>
<dbReference type="InterPro" id="IPR027417">
    <property type="entry name" value="P-loop_NTPase"/>
</dbReference>
<feature type="short sequence motif" description="RadA KNRFG motif" evidence="11">
    <location>
        <begin position="252"/>
        <end position="256"/>
    </location>
</feature>
<evidence type="ECO:0000259" key="14">
    <source>
        <dbReference type="PROSITE" id="PS50162"/>
    </source>
</evidence>
<dbReference type="GO" id="GO:0005829">
    <property type="term" value="C:cytosol"/>
    <property type="evidence" value="ECO:0007669"/>
    <property type="project" value="TreeGrafter"/>
</dbReference>
<reference evidence="15 16" key="1">
    <citation type="journal article" date="2018" name="ISME J.">
        <title>A methanotrophic archaeon couples anaerobic oxidation of methane to Fe(III) reduction.</title>
        <authorList>
            <person name="Cai C."/>
            <person name="Leu A.O."/>
            <person name="Xie G.J."/>
            <person name="Guo J."/>
            <person name="Feng Y."/>
            <person name="Zhao J.X."/>
            <person name="Tyson G.W."/>
            <person name="Yuan Z."/>
            <person name="Hu S."/>
        </authorList>
    </citation>
    <scope>NUCLEOTIDE SEQUENCE [LARGE SCALE GENOMIC DNA]</scope>
    <source>
        <strain evidence="15">FeB_12</strain>
    </source>
</reference>
<dbReference type="AlphaFoldDB" id="A0A855XCM3"/>
<protein>
    <recommendedName>
        <fullName evidence="11 12">DNA repair protein RadA</fullName>
    </recommendedName>
</protein>
<dbReference type="PANTHER" id="PTHR32472">
    <property type="entry name" value="DNA REPAIR PROTEIN RADA"/>
    <property type="match status" value="1"/>
</dbReference>
<dbReference type="Proteomes" id="UP000250918">
    <property type="component" value="Unassembled WGS sequence"/>
</dbReference>
<evidence type="ECO:0000256" key="5">
    <source>
        <dbReference type="ARBA" id="ARBA00022801"/>
    </source>
</evidence>
<comment type="caution">
    <text evidence="15">The sequence shown here is derived from an EMBL/GenBank/DDBJ whole genome shotgun (WGS) entry which is preliminary data.</text>
</comment>
<keyword evidence="9 11" id="KW-0238">DNA-binding</keyword>
<dbReference type="InterPro" id="IPR020588">
    <property type="entry name" value="RecA_ATP-bd"/>
</dbReference>
<evidence type="ECO:0000256" key="13">
    <source>
        <dbReference type="RuleBase" id="RU003555"/>
    </source>
</evidence>
<keyword evidence="2 11" id="KW-0547">Nucleotide-binding</keyword>
<dbReference type="InterPro" id="IPR014721">
    <property type="entry name" value="Ribsml_uS5_D2-typ_fold_subgr"/>
</dbReference>
<dbReference type="SUPFAM" id="SSF52540">
    <property type="entry name" value="P-loop containing nucleoside triphosphate hydrolases"/>
    <property type="match status" value="1"/>
</dbReference>
<dbReference type="Pfam" id="PF13481">
    <property type="entry name" value="AAA_25"/>
    <property type="match status" value="1"/>
</dbReference>
<evidence type="ECO:0000256" key="6">
    <source>
        <dbReference type="ARBA" id="ARBA00022833"/>
    </source>
</evidence>
<accession>A0A855XCM3</accession>
<evidence type="ECO:0000313" key="15">
    <source>
        <dbReference type="EMBL" id="PWB75833.1"/>
    </source>
</evidence>
<dbReference type="InterPro" id="IPR020568">
    <property type="entry name" value="Ribosomal_Su5_D2-typ_SF"/>
</dbReference>
<evidence type="ECO:0000256" key="3">
    <source>
        <dbReference type="ARBA" id="ARBA00022763"/>
    </source>
</evidence>
<keyword evidence="5" id="KW-0378">Hydrolase</keyword>
<evidence type="ECO:0000256" key="12">
    <source>
        <dbReference type="NCBIfam" id="TIGR00416"/>
    </source>
</evidence>
<evidence type="ECO:0000256" key="2">
    <source>
        <dbReference type="ARBA" id="ARBA00022741"/>
    </source>
</evidence>
<organism evidence="15 16">
    <name type="scientific">candidate division GN15 bacterium</name>
    <dbReference type="NCBI Taxonomy" id="2072418"/>
    <lineage>
        <taxon>Bacteria</taxon>
        <taxon>candidate division GN15</taxon>
    </lineage>
</organism>
<dbReference type="EMBL" id="PQAP01000007">
    <property type="protein sequence ID" value="PWB75833.1"/>
    <property type="molecule type" value="Genomic_DNA"/>
</dbReference>
<dbReference type="GO" id="GO:0140664">
    <property type="term" value="F:ATP-dependent DNA damage sensor activity"/>
    <property type="evidence" value="ECO:0007669"/>
    <property type="project" value="InterPro"/>
</dbReference>
<keyword evidence="8 11" id="KW-0346">Stress response</keyword>
<sequence length="454" mass="48803">MIPGKKIKTAYFCSQCGAQHPRWQGQCKECGAWNSLIEERVPDKRKAGMKGSSAETRTIAQIEGEILTGWRSGVVEFDRVIGGSLLPGQTVLLGGDPGIGKSTLMLQAAEAYSRQKLPVLYVTGEESMSQIKLRSNRLKVMGENVTVVTITTLEEIVDLVRATDYAVVLIDSIQTIVSSQFDSPPGTVAQIRECANTLIGEAKSKGFALFLVGHVTKEGLVAGPKVLEHMVDTVVYFEGDSSHLYRMLRAVKNRFGSVAEIGLFEMGSDGLSEVTNPSAFFLSGHSDQPRSGSVVSAIVEGNRPLLVEVQALVARGSYGNPQRVAGGIDNKKLALLLAILERRCDYPMSQHDVFVSVAGGLRVTEPALDLAVLTAITSSLVNRTVDHRLLAIGEVGLSGEVRGVTHIDRRVAEAVRLGFETILIPAANESQVQEKSARIVAISNLQLALDIALG</sequence>
<evidence type="ECO:0000256" key="9">
    <source>
        <dbReference type="ARBA" id="ARBA00023125"/>
    </source>
</evidence>
<dbReference type="Gene3D" id="3.40.50.300">
    <property type="entry name" value="P-loop containing nucleotide triphosphate hydrolases"/>
    <property type="match status" value="1"/>
</dbReference>
<dbReference type="InterPro" id="IPR003593">
    <property type="entry name" value="AAA+_ATPase"/>
</dbReference>